<gene>
    <name evidence="2" type="ORF">BGP82_28805</name>
    <name evidence="1" type="ORF">KF715C_pB1860</name>
</gene>
<geneLocation type="plasmid" evidence="3">
    <name>pkf715b dna</name>
</geneLocation>
<sequence>MSGDEQYSQLDQDLDAFGDKWSVENSIIWCQECQSSQAVDQAADAFVHRAGCLNETESAQHPWHELKALLRDLPHL</sequence>
<evidence type="ECO:0000313" key="2">
    <source>
        <dbReference type="EMBL" id="POF99830.1"/>
    </source>
</evidence>
<reference evidence="1 3" key="1">
    <citation type="submission" date="2015-11" db="EMBL/GenBank/DDBJ databases">
        <title>Complete genome sequencing of a biphenyl-degrading bacterium, Pseudomonas putida KF715 (=NBRC110667).</title>
        <authorList>
            <person name="Suenaga H."/>
            <person name="Fujihara N."/>
            <person name="Watanabe T."/>
            <person name="Hirose J."/>
            <person name="Kimura N."/>
            <person name="Yamazoe A."/>
            <person name="Hosoyama A."/>
            <person name="Shimodaira J."/>
            <person name="Furukawa K."/>
        </authorList>
    </citation>
    <scope>NUCLEOTIDE SEQUENCE [LARGE SCALE GENOMIC DNA]</scope>
    <source>
        <strain evidence="1 3">KF715</strain>
        <plasmid evidence="1">pKF715B</plasmid>
        <plasmid evidence="3">Plasmid pkf715b dna</plasmid>
    </source>
</reference>
<keyword evidence="1" id="KW-0614">Plasmid</keyword>
<evidence type="ECO:0000313" key="1">
    <source>
        <dbReference type="EMBL" id="BAW27292.1"/>
    </source>
</evidence>
<evidence type="ECO:0000313" key="3">
    <source>
        <dbReference type="Proteomes" id="UP000218731"/>
    </source>
</evidence>
<geneLocation type="plasmid" evidence="1">
    <name>pKF715B</name>
</geneLocation>
<proteinExistence type="predicted"/>
<protein>
    <submittedName>
        <fullName evidence="1">Uncharacterized protein</fullName>
    </submittedName>
</protein>
<accession>A0A1L7NPD6</accession>
<name>A0A1L7NPD6_PSEPU</name>
<dbReference type="Proteomes" id="UP000218731">
    <property type="component" value="Plasmid pKF715B"/>
</dbReference>
<reference evidence="2 4" key="2">
    <citation type="submission" date="2016-08" db="EMBL/GenBank/DDBJ databases">
        <authorList>
            <person name="Seilhamer J.J."/>
        </authorList>
    </citation>
    <scope>NUCLEOTIDE SEQUENCE [LARGE SCALE GENOMIC DNA]</scope>
    <source>
        <strain evidence="2 4">KH-18-2</strain>
    </source>
</reference>
<evidence type="ECO:0000313" key="4">
    <source>
        <dbReference type="Proteomes" id="UP000237378"/>
    </source>
</evidence>
<dbReference type="AlphaFoldDB" id="A0A1L7NPD6"/>
<organism evidence="1 3">
    <name type="scientific">Pseudomonas putida</name>
    <name type="common">Arthrobacter siderocapsulatus</name>
    <dbReference type="NCBI Taxonomy" id="303"/>
    <lineage>
        <taxon>Bacteria</taxon>
        <taxon>Pseudomonadati</taxon>
        <taxon>Pseudomonadota</taxon>
        <taxon>Gammaproteobacteria</taxon>
        <taxon>Pseudomonadales</taxon>
        <taxon>Pseudomonadaceae</taxon>
        <taxon>Pseudomonas</taxon>
    </lineage>
</organism>
<dbReference type="EMBL" id="MING01000087">
    <property type="protein sequence ID" value="POF99830.1"/>
    <property type="molecule type" value="Genomic_DNA"/>
</dbReference>
<dbReference type="Proteomes" id="UP000237378">
    <property type="component" value="Unassembled WGS sequence"/>
</dbReference>
<reference evidence="2 4" key="3">
    <citation type="submission" date="2018-03" db="EMBL/GenBank/DDBJ databases">
        <title>Draft genome of Pseudomonas putida strain KH-18-2.</title>
        <authorList>
            <person name="Yoshizawa S."/>
            <person name="Khan N.H."/>
            <person name="Nishimura M."/>
            <person name="Chiura H.X."/>
            <person name="Ogura Y."/>
            <person name="Hayashi T."/>
            <person name="Kogure K."/>
        </authorList>
    </citation>
    <scope>NUCLEOTIDE SEQUENCE [LARGE SCALE GENOMIC DNA]</scope>
    <source>
        <strain evidence="2 4">KH-18-2</strain>
    </source>
</reference>
<dbReference type="RefSeq" id="WP_004577225.1">
    <property type="nucleotide sequence ID" value="NZ_AP015031.1"/>
</dbReference>
<dbReference type="EMBL" id="AP015031">
    <property type="protein sequence ID" value="BAW27292.1"/>
    <property type="molecule type" value="Genomic_DNA"/>
</dbReference>